<dbReference type="EMBL" id="LPVJ01000061">
    <property type="protein sequence ID" value="KUO94971.1"/>
    <property type="molecule type" value="Genomic_DNA"/>
</dbReference>
<reference evidence="2 3" key="1">
    <citation type="submission" date="2015-12" db="EMBL/GenBank/DDBJ databases">
        <title>Draft genome sequence of Acidibacillus ferrooxidans ITV001, isolated from a chalcopyrite acid mine drainage site in Brazil.</title>
        <authorList>
            <person name="Dall'Agnol H."/>
            <person name="Nancucheo I."/>
            <person name="Johnson B."/>
            <person name="Oliveira R."/>
            <person name="Leite L."/>
            <person name="Pylro V."/>
            <person name="Nunes G.L."/>
            <person name="Tzotzos G."/>
            <person name="Fernandes G.R."/>
            <person name="Dutra J."/>
            <person name="Orellana S.C."/>
            <person name="Oliveira G."/>
        </authorList>
    </citation>
    <scope>NUCLEOTIDE SEQUENCE [LARGE SCALE GENOMIC DNA]</scope>
    <source>
        <strain evidence="3">ITV01</strain>
    </source>
</reference>
<sequence length="554" mass="62862">MRLDYYLANLTKQKLLVIAESLGENVDGNKEKVARSVIQSLVHGSGYAQLFDTLSDHDKRILRIAFVEMIGDGFVVSISKSRLLHLIEESYDGIPDVIASMNHLADLTMLIPTQIWYLGDGFEMPRECFDLLKGIYKEEVARLTPCVPGERVTVERSLGSMFANDMIRLVTYISTHSVSATKNDVVYKRELQRIKPLFRTLYYQKEEIEEGPWAGFPEVVYLAFQVLKDLSVISIGNGAVHPQGKLLREMLILPIDELQRQIRESLFTNFLSPRLQSHFYALLFEIIMSAREETWHAAYHGISSWLELVEGKRCAAHNTAARLISVLALIGHVDFGFDQEFGLVYKRCRPISERQGRISVQPNLDILVPDDAHPMLHFFVGQFATLKRADEMSLYVMDRESVLQLCDHGWREEDLNDALDKYSAVTVGSSIKRSIRDWMVAYSRAVIWDAMFVRFEQEEIFRAFLADPRSKKCTVDAFDQVVVTMRSAEKAVREILSDLGAPAPLEVRSVTEDAPTAKAKRGAPNKANTQALRVLQSRELVRLIDIALCARSSV</sequence>
<accession>A0A117SX91</accession>
<dbReference type="AlphaFoldDB" id="A0A117SX91"/>
<proteinExistence type="predicted"/>
<comment type="caution">
    <text evidence="2">The sequence shown here is derived from an EMBL/GenBank/DDBJ whole genome shotgun (WGS) entry which is preliminary data.</text>
</comment>
<feature type="domain" description="Helicase XPB/Ssl2 N-terminal" evidence="1">
    <location>
        <begin position="360"/>
        <end position="476"/>
    </location>
</feature>
<evidence type="ECO:0000313" key="3">
    <source>
        <dbReference type="Proteomes" id="UP000053557"/>
    </source>
</evidence>
<organism evidence="2 3">
    <name type="scientific">Ferroacidibacillus organovorans</name>
    <dbReference type="NCBI Taxonomy" id="1765683"/>
    <lineage>
        <taxon>Bacteria</taxon>
        <taxon>Bacillati</taxon>
        <taxon>Bacillota</taxon>
        <taxon>Bacilli</taxon>
        <taxon>Bacillales</taxon>
        <taxon>Alicyclobacillaceae</taxon>
        <taxon>Ferroacidibacillus</taxon>
    </lineage>
</organism>
<protein>
    <recommendedName>
        <fullName evidence="1">Helicase XPB/Ssl2 N-terminal domain-containing protein</fullName>
    </recommendedName>
</protein>
<evidence type="ECO:0000313" key="2">
    <source>
        <dbReference type="EMBL" id="KUO94971.1"/>
    </source>
</evidence>
<name>A0A117SX91_9BACL</name>
<evidence type="ECO:0000259" key="1">
    <source>
        <dbReference type="Pfam" id="PF13625"/>
    </source>
</evidence>
<dbReference type="Pfam" id="PF13625">
    <property type="entry name" value="Helicase_C_3"/>
    <property type="match status" value="1"/>
</dbReference>
<gene>
    <name evidence="2" type="ORF">ATW55_04875</name>
</gene>
<dbReference type="RefSeq" id="WP_067718797.1">
    <property type="nucleotide sequence ID" value="NZ_LPVJ01000061.1"/>
</dbReference>
<dbReference type="OrthoDB" id="2988643at2"/>
<dbReference type="InterPro" id="IPR032830">
    <property type="entry name" value="XPB/Ssl2_N"/>
</dbReference>
<dbReference type="Proteomes" id="UP000053557">
    <property type="component" value="Unassembled WGS sequence"/>
</dbReference>
<keyword evidence="3" id="KW-1185">Reference proteome</keyword>